<dbReference type="Gene3D" id="1.10.630.10">
    <property type="entry name" value="Cytochrome P450"/>
    <property type="match status" value="2"/>
</dbReference>
<keyword evidence="15" id="KW-1133">Transmembrane helix</keyword>
<evidence type="ECO:0000313" key="17">
    <source>
        <dbReference type="Proteomes" id="UP000007151"/>
    </source>
</evidence>
<comment type="cofactor">
    <cofactor evidence="1 14">
        <name>heme</name>
        <dbReference type="ChEBI" id="CHEBI:30413"/>
    </cofactor>
</comment>
<keyword evidence="13 15" id="KW-0472">Membrane</keyword>
<dbReference type="InterPro" id="IPR050196">
    <property type="entry name" value="Cytochrome_P450_Monoox"/>
</dbReference>
<dbReference type="EMBL" id="AGBW02007650">
    <property type="protein sequence ID" value="OWR55114.1"/>
    <property type="molecule type" value="Genomic_DNA"/>
</dbReference>
<evidence type="ECO:0000256" key="10">
    <source>
        <dbReference type="ARBA" id="ARBA00023002"/>
    </source>
</evidence>
<evidence type="ECO:0000256" key="6">
    <source>
        <dbReference type="ARBA" id="ARBA00022617"/>
    </source>
</evidence>
<keyword evidence="12" id="KW-0503">Monooxygenase</keyword>
<dbReference type="GO" id="GO:0005789">
    <property type="term" value="C:endoplasmic reticulum membrane"/>
    <property type="evidence" value="ECO:0007669"/>
    <property type="project" value="UniProtKB-SubCell"/>
</dbReference>
<reference evidence="16 17" key="1">
    <citation type="journal article" date="2011" name="Cell">
        <title>The monarch butterfly genome yields insights into long-distance migration.</title>
        <authorList>
            <person name="Zhan S."/>
            <person name="Merlin C."/>
            <person name="Boore J.L."/>
            <person name="Reppert S.M."/>
        </authorList>
    </citation>
    <scope>NUCLEOTIDE SEQUENCE [LARGE SCALE GENOMIC DNA]</scope>
    <source>
        <strain evidence="16">F-2</strain>
    </source>
</reference>
<dbReference type="STRING" id="278856.A0A212FMZ1"/>
<evidence type="ECO:0000256" key="11">
    <source>
        <dbReference type="ARBA" id="ARBA00023004"/>
    </source>
</evidence>
<keyword evidence="6 14" id="KW-0349">Heme</keyword>
<dbReference type="InterPro" id="IPR001128">
    <property type="entry name" value="Cyt_P450"/>
</dbReference>
<evidence type="ECO:0000256" key="15">
    <source>
        <dbReference type="SAM" id="Phobius"/>
    </source>
</evidence>
<evidence type="ECO:0000256" key="9">
    <source>
        <dbReference type="ARBA" id="ARBA00022848"/>
    </source>
</evidence>
<evidence type="ECO:0000256" key="14">
    <source>
        <dbReference type="PIRSR" id="PIRSR602401-1"/>
    </source>
</evidence>
<dbReference type="AlphaFoldDB" id="A0A212FMZ1"/>
<evidence type="ECO:0000313" key="16">
    <source>
        <dbReference type="EMBL" id="OWR55114.1"/>
    </source>
</evidence>
<accession>A0A212FMZ1</accession>
<comment type="similarity">
    <text evidence="5">Belongs to the cytochrome P450 family.</text>
</comment>
<name>A0A212FMZ1_DANPL</name>
<evidence type="ECO:0000256" key="8">
    <source>
        <dbReference type="ARBA" id="ARBA00022824"/>
    </source>
</evidence>
<dbReference type="SUPFAM" id="SSF48264">
    <property type="entry name" value="Cytochrome P450"/>
    <property type="match status" value="2"/>
</dbReference>
<dbReference type="PANTHER" id="PTHR24291:SF189">
    <property type="entry name" value="CYTOCHROME P450 4C3-RELATED"/>
    <property type="match status" value="1"/>
</dbReference>
<evidence type="ECO:0000256" key="4">
    <source>
        <dbReference type="ARBA" id="ARBA00004406"/>
    </source>
</evidence>
<keyword evidence="9" id="KW-0492">Microsome</keyword>
<evidence type="ECO:0000256" key="12">
    <source>
        <dbReference type="ARBA" id="ARBA00023033"/>
    </source>
</evidence>
<dbReference type="Proteomes" id="UP000007151">
    <property type="component" value="Unassembled WGS sequence"/>
</dbReference>
<dbReference type="PANTHER" id="PTHR24291">
    <property type="entry name" value="CYTOCHROME P450 FAMILY 4"/>
    <property type="match status" value="1"/>
</dbReference>
<keyword evidence="7 14" id="KW-0479">Metal-binding</keyword>
<dbReference type="KEGG" id="dpl:KGM_206995"/>
<evidence type="ECO:0000256" key="2">
    <source>
        <dbReference type="ARBA" id="ARBA00003690"/>
    </source>
</evidence>
<dbReference type="eggNOG" id="KOG0157">
    <property type="taxonomic scope" value="Eukaryota"/>
</dbReference>
<comment type="caution">
    <text evidence="16">The sequence shown here is derived from an EMBL/GenBank/DDBJ whole genome shotgun (WGS) entry which is preliminary data.</text>
</comment>
<sequence length="943" mass="108973">MADKIPGPPSLPILGNALKFMVHNKELKILIKNLMNQYGEVVKFWLGMDLNILVSNPDDLKLLLTNNKTSVKGEQYKYFKNYIGAGLLSGSGPEWRKHRKIATPNFGKQATGSYVHVFNMEADLLLENLKETSSGDQIDVYQYIVMSTSYAVCRKYFYVQQTLMGLTRKETLGLPHLQYVIEESPLVYTIIFERMTKWFMQIDPVYWLTKSYQVEKEFVSRTNELSGAILKLRINKLTDIDENKLKLLDTEKDSFNNTELSVVDRFILSRELDATDLKTEIFTIFTASQEATAKVAASLLLMLAFHPECQKKVYAEITSVIRNKNKHITEEDLKQMPYLEMIFKEVLRLFPTGVMLQRKINKDISISSCTLPAGSSLVIPLYHMHRDSRFWENPESFDPERFSAENMKKRNAYCYFPFSLGPMDCLDYPGILLDIHIQVQMLLAVVLLALVVLGVWVHWRYKNRRLLEMSTKIPGPPTIPILGNAFYFMCRPEEMIKITKQLIDEYGLVLRFWLGTDLNIVVSNPDDIKVLLTNNKVSVKGPQYKYMSDLIGVGILSGSGSKWRKHRKLVTPNYGKRAVESYNEVCYRETKILIDNLNKVHQAGVLDIYKHIVKTTSYIVCQSLIGLTREETLRIPCLQNVIDESPRLYDFIFDRMTKWYLQIDPVYWLTESYKIQKKIMRDISEMNMFIINNRKEALTDINEDYLELLNSEQDSVKNTKLSVIDRLILSQELNHKELIEETFTIFTSSQEATAKITSFLLLMMAYHPKCQDELYSEILNVIGNNYGPITDDYLKHMPYLEKCVKEVLRLYPIGVMLQRTVKEDVEISTCTLPAGSSLVVPIFNLHRDPRFWEDPEAFDPERFSTENMKKRNPFCYIPFSLGPMDCLGRFVAAKFIKTIAIMVLHEFRLSSVNDYKDLNVVMAISAKSANGYPVILTPRKQCN</sequence>
<gene>
    <name evidence="16" type="ORF">KGM_206995</name>
</gene>
<dbReference type="InterPro" id="IPR036396">
    <property type="entry name" value="Cyt_P450_sf"/>
</dbReference>
<evidence type="ECO:0000256" key="5">
    <source>
        <dbReference type="ARBA" id="ARBA00010617"/>
    </source>
</evidence>
<keyword evidence="8" id="KW-0256">Endoplasmic reticulum</keyword>
<feature type="binding site" description="axial binding residue" evidence="14">
    <location>
        <position position="886"/>
    </location>
    <ligand>
        <name>heme</name>
        <dbReference type="ChEBI" id="CHEBI:30413"/>
    </ligand>
    <ligandPart>
        <name>Fe</name>
        <dbReference type="ChEBI" id="CHEBI:18248"/>
    </ligandPart>
</feature>
<dbReference type="GO" id="GO:0020037">
    <property type="term" value="F:heme binding"/>
    <property type="evidence" value="ECO:0007669"/>
    <property type="project" value="InterPro"/>
</dbReference>
<organism evidence="16 17">
    <name type="scientific">Danaus plexippus plexippus</name>
    <dbReference type="NCBI Taxonomy" id="278856"/>
    <lineage>
        <taxon>Eukaryota</taxon>
        <taxon>Metazoa</taxon>
        <taxon>Ecdysozoa</taxon>
        <taxon>Arthropoda</taxon>
        <taxon>Hexapoda</taxon>
        <taxon>Insecta</taxon>
        <taxon>Pterygota</taxon>
        <taxon>Neoptera</taxon>
        <taxon>Endopterygota</taxon>
        <taxon>Lepidoptera</taxon>
        <taxon>Glossata</taxon>
        <taxon>Ditrysia</taxon>
        <taxon>Papilionoidea</taxon>
        <taxon>Nymphalidae</taxon>
        <taxon>Danainae</taxon>
        <taxon>Danaini</taxon>
        <taxon>Danaina</taxon>
        <taxon>Danaus</taxon>
        <taxon>Danaus</taxon>
    </lineage>
</organism>
<protein>
    <submittedName>
        <fullName evidence="16">Cytochrome P450</fullName>
    </submittedName>
</protein>
<keyword evidence="10" id="KW-0560">Oxidoreductase</keyword>
<dbReference type="GO" id="GO:0005506">
    <property type="term" value="F:iron ion binding"/>
    <property type="evidence" value="ECO:0007669"/>
    <property type="project" value="InterPro"/>
</dbReference>
<comment type="function">
    <text evidence="2">May be involved in the metabolism of insect hormones and in the breakdown of synthetic insecticides.</text>
</comment>
<comment type="subcellular location">
    <subcellularLocation>
        <location evidence="4">Endoplasmic reticulum membrane</location>
        <topology evidence="4">Peripheral membrane protein</topology>
    </subcellularLocation>
    <subcellularLocation>
        <location evidence="3">Microsome membrane</location>
        <topology evidence="3">Peripheral membrane protein</topology>
    </subcellularLocation>
</comment>
<dbReference type="InterPro" id="IPR002401">
    <property type="entry name" value="Cyt_P450_E_grp-I"/>
</dbReference>
<evidence type="ECO:0000256" key="3">
    <source>
        <dbReference type="ARBA" id="ARBA00004174"/>
    </source>
</evidence>
<keyword evidence="15" id="KW-0812">Transmembrane</keyword>
<dbReference type="GO" id="GO:0004497">
    <property type="term" value="F:monooxygenase activity"/>
    <property type="evidence" value="ECO:0007669"/>
    <property type="project" value="UniProtKB-KW"/>
</dbReference>
<evidence type="ECO:0000256" key="1">
    <source>
        <dbReference type="ARBA" id="ARBA00001971"/>
    </source>
</evidence>
<dbReference type="Pfam" id="PF00067">
    <property type="entry name" value="p450"/>
    <property type="match status" value="2"/>
</dbReference>
<dbReference type="GO" id="GO:0016705">
    <property type="term" value="F:oxidoreductase activity, acting on paired donors, with incorporation or reduction of molecular oxygen"/>
    <property type="evidence" value="ECO:0007669"/>
    <property type="project" value="InterPro"/>
</dbReference>
<keyword evidence="11 14" id="KW-0408">Iron</keyword>
<dbReference type="FunFam" id="1.10.630.10:FF:000035">
    <property type="entry name" value="CYtochrome P450 family"/>
    <property type="match status" value="1"/>
</dbReference>
<dbReference type="PRINTS" id="PR00463">
    <property type="entry name" value="EP450I"/>
</dbReference>
<evidence type="ECO:0000256" key="7">
    <source>
        <dbReference type="ARBA" id="ARBA00022723"/>
    </source>
</evidence>
<proteinExistence type="inferred from homology"/>
<feature type="transmembrane region" description="Helical" evidence="15">
    <location>
        <begin position="441"/>
        <end position="459"/>
    </location>
</feature>
<evidence type="ECO:0000256" key="13">
    <source>
        <dbReference type="ARBA" id="ARBA00023136"/>
    </source>
</evidence>
<dbReference type="InParanoid" id="A0A212FMZ1"/>
<keyword evidence="17" id="KW-1185">Reference proteome</keyword>